<evidence type="ECO:0000313" key="1">
    <source>
        <dbReference type="EMBL" id="GAB10332.1"/>
    </source>
</evidence>
<sequence>MPTNLKPAEWRELNAELVPQVGAWLDRHSDLFTVRGAKFVERALAKANLAGETGTRLLFEPVLLVATAVEPADIDELFAVCDRIPFTGDFSQWDYAKAVYAAGYRIYERRGDAQKARHPWLMLSFPVNGGRLAEPFANDAAVPAMMNRANGAGLGISPQYPRPVTTIPKLQHLLGAVREWTIMWALGGSEQWPRERLDADLAEAIANASEFINAR</sequence>
<dbReference type="RefSeq" id="WP_007322407.1">
    <property type="nucleotide sequence ID" value="NZ_BAEE01000056.1"/>
</dbReference>
<accession>G7H3A7</accession>
<proteinExistence type="predicted"/>
<dbReference type="STRING" id="1073574.GOARA_056_00790"/>
<dbReference type="OrthoDB" id="4745525at2"/>
<gene>
    <name evidence="1" type="ORF">GOARA_056_00790</name>
</gene>
<comment type="caution">
    <text evidence="1">The sequence shown here is derived from an EMBL/GenBank/DDBJ whole genome shotgun (WGS) entry which is preliminary data.</text>
</comment>
<protein>
    <submittedName>
        <fullName evidence="1">Uncharacterized protein</fullName>
    </submittedName>
</protein>
<evidence type="ECO:0000313" key="2">
    <source>
        <dbReference type="Proteomes" id="UP000035088"/>
    </source>
</evidence>
<organism evidence="1 2">
    <name type="scientific">Gordonia araii NBRC 100433</name>
    <dbReference type="NCBI Taxonomy" id="1073574"/>
    <lineage>
        <taxon>Bacteria</taxon>
        <taxon>Bacillati</taxon>
        <taxon>Actinomycetota</taxon>
        <taxon>Actinomycetes</taxon>
        <taxon>Mycobacteriales</taxon>
        <taxon>Gordoniaceae</taxon>
        <taxon>Gordonia</taxon>
    </lineage>
</organism>
<reference evidence="1 2" key="1">
    <citation type="submission" date="2011-11" db="EMBL/GenBank/DDBJ databases">
        <title>Whole genome shotgun sequence of Gordonia araii NBRC 100433.</title>
        <authorList>
            <person name="Yoshida Y."/>
            <person name="Hosoyama A."/>
            <person name="Tsuchikane K."/>
            <person name="Katsumata H."/>
            <person name="Yamazaki S."/>
            <person name="Fujita N."/>
        </authorList>
    </citation>
    <scope>NUCLEOTIDE SEQUENCE [LARGE SCALE GENOMIC DNA]</scope>
    <source>
        <strain evidence="1 2">NBRC 100433</strain>
    </source>
</reference>
<name>G7H3A7_9ACTN</name>
<dbReference type="AlphaFoldDB" id="G7H3A7"/>
<dbReference type="Proteomes" id="UP000035088">
    <property type="component" value="Unassembled WGS sequence"/>
</dbReference>
<keyword evidence="2" id="KW-1185">Reference proteome</keyword>
<dbReference type="EMBL" id="BAEE01000056">
    <property type="protein sequence ID" value="GAB10332.1"/>
    <property type="molecule type" value="Genomic_DNA"/>
</dbReference>